<dbReference type="Gene3D" id="3.40.50.300">
    <property type="entry name" value="P-loop containing nucleotide triphosphate hydrolases"/>
    <property type="match status" value="2"/>
</dbReference>
<protein>
    <submittedName>
        <fullName evidence="5">ABC-F family ATP-binding cassette domain-containing protein</fullName>
    </submittedName>
</protein>
<dbReference type="RefSeq" id="WP_138095124.1">
    <property type="nucleotide sequence ID" value="NZ_CP040428.1"/>
</dbReference>
<keyword evidence="2" id="KW-0547">Nucleotide-binding</keyword>
<dbReference type="InterPro" id="IPR017871">
    <property type="entry name" value="ABC_transporter-like_CS"/>
</dbReference>
<evidence type="ECO:0000256" key="3">
    <source>
        <dbReference type="ARBA" id="ARBA00022840"/>
    </source>
</evidence>
<dbReference type="InterPro" id="IPR003439">
    <property type="entry name" value="ABC_transporter-like_ATP-bd"/>
</dbReference>
<dbReference type="SMART" id="SM00382">
    <property type="entry name" value="AAA"/>
    <property type="match status" value="2"/>
</dbReference>
<dbReference type="PROSITE" id="PS50893">
    <property type="entry name" value="ABC_TRANSPORTER_2"/>
    <property type="match status" value="1"/>
</dbReference>
<keyword evidence="6" id="KW-1185">Reference proteome</keyword>
<proteinExistence type="predicted"/>
<dbReference type="InterPro" id="IPR027417">
    <property type="entry name" value="P-loop_NTPase"/>
</dbReference>
<dbReference type="InterPro" id="IPR003593">
    <property type="entry name" value="AAA+_ATPase"/>
</dbReference>
<dbReference type="PANTHER" id="PTHR19211:SF6">
    <property type="entry name" value="BLL7188 PROTEIN"/>
    <property type="match status" value="1"/>
</dbReference>
<dbReference type="GO" id="GO:0016887">
    <property type="term" value="F:ATP hydrolysis activity"/>
    <property type="evidence" value="ECO:0007669"/>
    <property type="project" value="InterPro"/>
</dbReference>
<keyword evidence="3 5" id="KW-0067">ATP-binding</keyword>
<evidence type="ECO:0000256" key="2">
    <source>
        <dbReference type="ARBA" id="ARBA00022741"/>
    </source>
</evidence>
<evidence type="ECO:0000313" key="6">
    <source>
        <dbReference type="Proteomes" id="UP000302163"/>
    </source>
</evidence>
<dbReference type="GO" id="GO:0005524">
    <property type="term" value="F:ATP binding"/>
    <property type="evidence" value="ECO:0007669"/>
    <property type="project" value="UniProtKB-KW"/>
</dbReference>
<keyword evidence="1" id="KW-0677">Repeat</keyword>
<dbReference type="OrthoDB" id="9808609at2"/>
<evidence type="ECO:0000259" key="4">
    <source>
        <dbReference type="PROSITE" id="PS50893"/>
    </source>
</evidence>
<dbReference type="AlphaFoldDB" id="A0A4P8YHN3"/>
<dbReference type="Pfam" id="PF00005">
    <property type="entry name" value="ABC_tran"/>
    <property type="match status" value="2"/>
</dbReference>
<dbReference type="PANTHER" id="PTHR19211">
    <property type="entry name" value="ATP-BINDING TRANSPORT PROTEIN-RELATED"/>
    <property type="match status" value="1"/>
</dbReference>
<sequence length="520" mass="57748">MHAFHAQQISLRTETGDTLFQDLSCQPTVRLTGLTGRNGIGKTLLGEVLSGKRPPTSGMLRLNAPCGIYRQHNATQQSRSLAACLGLEDALKALMHIEQGSVNERWFDMLNERWDCRQHFAQCCQELALPPVPDRPFSALSGGQQARITLWNLFQQTDSWLLLDEPSNHLDIAGKHWLLAQIQQFPGPILLISHDRFLLRAMEEIWELNEHGLQRYGGNYDTFATLKHQQQAALDRQLTSASKALQLARRQAQLSKEKAERRAAQGNRLARSGSQAKILLDGKKEQAGAAAAARVTRTENQQRQLQSRLAELKARQVATPALKITPGEAETGKHTLVQMSEGILPFGQQSPLSFSLRQGEKLRLRGNNGCGKSTLLRVLRQEISLQAGRLWLGGGCSYLDQHYQLLNPQLSLLEALSEGMIKAESLRRTLLAQAGFRREQVQQKVTELSGGEKMKLAMLIVSHQPDTPLLLLDEPDNHLDLDARAALAQALASWPGALILVTHDDDFARECQLTGEIVLA</sequence>
<dbReference type="SUPFAM" id="SSF52540">
    <property type="entry name" value="P-loop containing nucleoside triphosphate hydrolases"/>
    <property type="match status" value="2"/>
</dbReference>
<evidence type="ECO:0000256" key="1">
    <source>
        <dbReference type="ARBA" id="ARBA00022737"/>
    </source>
</evidence>
<dbReference type="PROSITE" id="PS00211">
    <property type="entry name" value="ABC_TRANSPORTER_1"/>
    <property type="match status" value="1"/>
</dbReference>
<accession>A0A4P8YHN3</accession>
<reference evidence="5 6" key="1">
    <citation type="submission" date="2019-05" db="EMBL/GenBank/DDBJ databases">
        <title>Complete genome sequence of Izhakiella calystegiae KSNA2, an endophyte isolated from beach morning glory (Calystegia soldanella).</title>
        <authorList>
            <person name="Jiang L."/>
            <person name="Jeong J.C."/>
            <person name="Kim C.Y."/>
            <person name="Kim D.H."/>
            <person name="Kim S.W."/>
            <person name="Lee j."/>
        </authorList>
    </citation>
    <scope>NUCLEOTIDE SEQUENCE [LARGE SCALE GENOMIC DNA]</scope>
    <source>
        <strain evidence="5 6">KSNA2</strain>
    </source>
</reference>
<dbReference type="Proteomes" id="UP000302163">
    <property type="component" value="Chromosome"/>
</dbReference>
<gene>
    <name evidence="5" type="ORF">FEM41_05985</name>
</gene>
<name>A0A4P8YHN3_9ENTR</name>
<organism evidence="5 6">
    <name type="scientific">Jejubacter calystegiae</name>
    <dbReference type="NCBI Taxonomy" id="2579935"/>
    <lineage>
        <taxon>Bacteria</taxon>
        <taxon>Pseudomonadati</taxon>
        <taxon>Pseudomonadota</taxon>
        <taxon>Gammaproteobacteria</taxon>
        <taxon>Enterobacterales</taxon>
        <taxon>Enterobacteriaceae</taxon>
        <taxon>Jejubacter</taxon>
    </lineage>
</organism>
<dbReference type="KEGG" id="izh:FEM41_05985"/>
<evidence type="ECO:0000313" key="5">
    <source>
        <dbReference type="EMBL" id="QCT19238.1"/>
    </source>
</evidence>
<dbReference type="EMBL" id="CP040428">
    <property type="protein sequence ID" value="QCT19238.1"/>
    <property type="molecule type" value="Genomic_DNA"/>
</dbReference>
<feature type="domain" description="ABC transporter" evidence="4">
    <location>
        <begin position="4"/>
        <end position="235"/>
    </location>
</feature>
<dbReference type="InterPro" id="IPR050611">
    <property type="entry name" value="ABCF"/>
</dbReference>